<reference evidence="2" key="1">
    <citation type="journal article" date="2014" name="Front. Microbiol.">
        <title>High frequency of phylogenetically diverse reductive dehalogenase-homologous genes in deep subseafloor sedimentary metagenomes.</title>
        <authorList>
            <person name="Kawai M."/>
            <person name="Futagami T."/>
            <person name="Toyoda A."/>
            <person name="Takaki Y."/>
            <person name="Nishi S."/>
            <person name="Hori S."/>
            <person name="Arai W."/>
            <person name="Tsubouchi T."/>
            <person name="Morono Y."/>
            <person name="Uchiyama I."/>
            <person name="Ito T."/>
            <person name="Fujiyama A."/>
            <person name="Inagaki F."/>
            <person name="Takami H."/>
        </authorList>
    </citation>
    <scope>NUCLEOTIDE SEQUENCE</scope>
    <source>
        <strain evidence="2">Expedition CK06-06</strain>
    </source>
</reference>
<gene>
    <name evidence="2" type="ORF">S12H4_40326</name>
</gene>
<evidence type="ECO:0000313" key="2">
    <source>
        <dbReference type="EMBL" id="GAI92163.1"/>
    </source>
</evidence>
<proteinExistence type="predicted"/>
<organism evidence="2">
    <name type="scientific">marine sediment metagenome</name>
    <dbReference type="NCBI Taxonomy" id="412755"/>
    <lineage>
        <taxon>unclassified sequences</taxon>
        <taxon>metagenomes</taxon>
        <taxon>ecological metagenomes</taxon>
    </lineage>
</organism>
<dbReference type="InterPro" id="IPR006016">
    <property type="entry name" value="UspA"/>
</dbReference>
<dbReference type="SUPFAM" id="SSF52402">
    <property type="entry name" value="Adenine nucleotide alpha hydrolases-like"/>
    <property type="match status" value="1"/>
</dbReference>
<accession>X1SGR8</accession>
<feature type="non-terminal residue" evidence="2">
    <location>
        <position position="1"/>
    </location>
</feature>
<dbReference type="AlphaFoldDB" id="X1SGR8"/>
<dbReference type="Gene3D" id="3.40.50.12370">
    <property type="match status" value="1"/>
</dbReference>
<dbReference type="CDD" id="cd00293">
    <property type="entry name" value="USP-like"/>
    <property type="match status" value="1"/>
</dbReference>
<sequence>EKILAELLRARIFIKEEALDYEHDLEEDGRRYLNHIEELARAKGIECETMLLRGEVNAEVLKHVKELEIDLLVLNEMEELSSRREAFFDEKERILRKAPCPTIIVKDDEKVQDMYDNL</sequence>
<dbReference type="Pfam" id="PF00582">
    <property type="entry name" value="Usp"/>
    <property type="match status" value="1"/>
</dbReference>
<name>X1SGR8_9ZZZZ</name>
<protein>
    <recommendedName>
        <fullName evidence="1">UspA domain-containing protein</fullName>
    </recommendedName>
</protein>
<feature type="domain" description="UspA" evidence="1">
    <location>
        <begin position="24"/>
        <end position="106"/>
    </location>
</feature>
<evidence type="ECO:0000259" key="1">
    <source>
        <dbReference type="Pfam" id="PF00582"/>
    </source>
</evidence>
<comment type="caution">
    <text evidence="2">The sequence shown here is derived from an EMBL/GenBank/DDBJ whole genome shotgun (WGS) entry which is preliminary data.</text>
</comment>
<dbReference type="EMBL" id="BARW01024462">
    <property type="protein sequence ID" value="GAI92163.1"/>
    <property type="molecule type" value="Genomic_DNA"/>
</dbReference>